<dbReference type="InterPro" id="IPR004046">
    <property type="entry name" value="GST_C"/>
</dbReference>
<evidence type="ECO:0000256" key="3">
    <source>
        <dbReference type="ARBA" id="ARBA00022679"/>
    </source>
</evidence>
<evidence type="ECO:0000256" key="4">
    <source>
        <dbReference type="ARBA" id="ARBA00038317"/>
    </source>
</evidence>
<dbReference type="PANTHER" id="PTHR11571">
    <property type="entry name" value="GLUTATHIONE S-TRANSFERASE"/>
    <property type="match status" value="1"/>
</dbReference>
<evidence type="ECO:0000259" key="6">
    <source>
        <dbReference type="PROSITE" id="PS50404"/>
    </source>
</evidence>
<dbReference type="PANTHER" id="PTHR11571:SF224">
    <property type="entry name" value="HEMATOPOIETIC PROSTAGLANDIN D SYNTHASE"/>
    <property type="match status" value="1"/>
</dbReference>
<dbReference type="SFLD" id="SFLDG01205">
    <property type="entry name" value="AMPS.1"/>
    <property type="match status" value="1"/>
</dbReference>
<dbReference type="EC" id="2.5.1.18" evidence="2"/>
<reference evidence="8" key="1">
    <citation type="submission" date="2009-12" db="EMBL/GenBank/DDBJ databases">
        <title>cDNA cloning and analysis of glutathione S-transferase (sigma) from the Chinese oak silkworm, Antheraea pernyi.</title>
        <authorList>
            <person name="Fan Q."/>
            <person name="Zhao Z."/>
            <person name="Zhang B."/>
            <person name="Ye B."/>
            <person name="Wang L."/>
            <person name="Li S."/>
        </authorList>
    </citation>
    <scope>NUCLEOTIDE SEQUENCE</scope>
</reference>
<comment type="subunit">
    <text evidence="1">Homodimer.</text>
</comment>
<comment type="catalytic activity">
    <reaction evidence="5">
        <text>RX + glutathione = an S-substituted glutathione + a halide anion + H(+)</text>
        <dbReference type="Rhea" id="RHEA:16437"/>
        <dbReference type="ChEBI" id="CHEBI:15378"/>
        <dbReference type="ChEBI" id="CHEBI:16042"/>
        <dbReference type="ChEBI" id="CHEBI:17792"/>
        <dbReference type="ChEBI" id="CHEBI:57925"/>
        <dbReference type="ChEBI" id="CHEBI:90779"/>
        <dbReference type="EC" id="2.5.1.18"/>
    </reaction>
</comment>
<evidence type="ECO:0000256" key="1">
    <source>
        <dbReference type="ARBA" id="ARBA00011738"/>
    </source>
</evidence>
<dbReference type="InterPro" id="IPR050213">
    <property type="entry name" value="GST_superfamily"/>
</dbReference>
<organism evidence="8">
    <name type="scientific">Antheraea pernyi</name>
    <name type="common">Chinese oak silk moth</name>
    <name type="synonym">Bombyx pernyi</name>
    <dbReference type="NCBI Taxonomy" id="7119"/>
    <lineage>
        <taxon>Eukaryota</taxon>
        <taxon>Metazoa</taxon>
        <taxon>Ecdysozoa</taxon>
        <taxon>Arthropoda</taxon>
        <taxon>Hexapoda</taxon>
        <taxon>Insecta</taxon>
        <taxon>Pterygota</taxon>
        <taxon>Neoptera</taxon>
        <taxon>Endopterygota</taxon>
        <taxon>Lepidoptera</taxon>
        <taxon>Glossata</taxon>
        <taxon>Ditrysia</taxon>
        <taxon>Bombycoidea</taxon>
        <taxon>Saturniidae</taxon>
        <taxon>Saturniinae</taxon>
        <taxon>Saturniini</taxon>
        <taxon>Antheraea</taxon>
    </lineage>
</organism>
<dbReference type="InterPro" id="IPR036282">
    <property type="entry name" value="Glutathione-S-Trfase_C_sf"/>
</dbReference>
<dbReference type="FunFam" id="1.20.1050.10:FF:000030">
    <property type="entry name" value="Glutathione S-transferase S1"/>
    <property type="match status" value="1"/>
</dbReference>
<dbReference type="InterPro" id="IPR040079">
    <property type="entry name" value="Glutathione_S-Trfase"/>
</dbReference>
<keyword evidence="3 8" id="KW-0808">Transferase</keyword>
<accession>D3JYQ6</accession>
<feature type="domain" description="GST N-terminal" evidence="6">
    <location>
        <begin position="2"/>
        <end position="79"/>
    </location>
</feature>
<dbReference type="Gene3D" id="1.20.1050.10">
    <property type="match status" value="1"/>
</dbReference>
<dbReference type="PROSITE" id="PS50404">
    <property type="entry name" value="GST_NTER"/>
    <property type="match status" value="1"/>
</dbReference>
<dbReference type="GO" id="GO:0004364">
    <property type="term" value="F:glutathione transferase activity"/>
    <property type="evidence" value="ECO:0007669"/>
    <property type="project" value="UniProtKB-EC"/>
</dbReference>
<dbReference type="GO" id="GO:0006749">
    <property type="term" value="P:glutathione metabolic process"/>
    <property type="evidence" value="ECO:0007669"/>
    <property type="project" value="TreeGrafter"/>
</dbReference>
<dbReference type="SFLD" id="SFLDG00363">
    <property type="entry name" value="AMPS_(cytGST):_Alpha-__Mu-__Pi"/>
    <property type="match status" value="1"/>
</dbReference>
<proteinExistence type="evidence at transcript level"/>
<dbReference type="AlphaFoldDB" id="D3JYQ6"/>
<dbReference type="InterPro" id="IPR010987">
    <property type="entry name" value="Glutathione-S-Trfase_C-like"/>
</dbReference>
<name>D3JYQ6_ANTPE</name>
<evidence type="ECO:0000313" key="8">
    <source>
        <dbReference type="EMBL" id="ADC32118.1"/>
    </source>
</evidence>
<dbReference type="Gene3D" id="3.40.30.10">
    <property type="entry name" value="Glutaredoxin"/>
    <property type="match status" value="1"/>
</dbReference>
<evidence type="ECO:0000256" key="5">
    <source>
        <dbReference type="ARBA" id="ARBA00047960"/>
    </source>
</evidence>
<dbReference type="SUPFAM" id="SSF47616">
    <property type="entry name" value="GST C-terminal domain-like"/>
    <property type="match status" value="1"/>
</dbReference>
<dbReference type="InterPro" id="IPR036249">
    <property type="entry name" value="Thioredoxin-like_sf"/>
</dbReference>
<protein>
    <recommendedName>
        <fullName evidence="2">glutathione transferase</fullName>
        <ecNumber evidence="2">2.5.1.18</ecNumber>
    </recommendedName>
</protein>
<dbReference type="PROSITE" id="PS50405">
    <property type="entry name" value="GST_CTER"/>
    <property type="match status" value="1"/>
</dbReference>
<dbReference type="InterPro" id="IPR004045">
    <property type="entry name" value="Glutathione_S-Trfase_N"/>
</dbReference>
<dbReference type="SUPFAM" id="SSF52833">
    <property type="entry name" value="Thioredoxin-like"/>
    <property type="match status" value="1"/>
</dbReference>
<dbReference type="SFLD" id="SFLDS00019">
    <property type="entry name" value="Glutathione_Transferase_(cytos"/>
    <property type="match status" value="1"/>
</dbReference>
<evidence type="ECO:0000256" key="2">
    <source>
        <dbReference type="ARBA" id="ARBA00012452"/>
    </source>
</evidence>
<dbReference type="FunFam" id="3.40.30.10:FF:000035">
    <property type="entry name" value="hematopoietic prostaglandin D synthase"/>
    <property type="match status" value="1"/>
</dbReference>
<dbReference type="GO" id="GO:0004602">
    <property type="term" value="F:glutathione peroxidase activity"/>
    <property type="evidence" value="ECO:0007669"/>
    <property type="project" value="UniProtKB-ARBA"/>
</dbReference>
<dbReference type="CDD" id="cd03039">
    <property type="entry name" value="GST_N_Sigma_like"/>
    <property type="match status" value="1"/>
</dbReference>
<feature type="domain" description="GST C-terminal" evidence="7">
    <location>
        <begin position="81"/>
        <end position="204"/>
    </location>
</feature>
<dbReference type="Pfam" id="PF02798">
    <property type="entry name" value="GST_N"/>
    <property type="match status" value="1"/>
</dbReference>
<dbReference type="CDD" id="cd03192">
    <property type="entry name" value="GST_C_Sigma_like"/>
    <property type="match status" value="1"/>
</dbReference>
<evidence type="ECO:0000259" key="7">
    <source>
        <dbReference type="PROSITE" id="PS50405"/>
    </source>
</evidence>
<dbReference type="EMBL" id="GU338052">
    <property type="protein sequence ID" value="ADC32118.1"/>
    <property type="molecule type" value="mRNA"/>
</dbReference>
<sequence length="204" mass="23624">MPKVATYYFPIKALGEGQRMLLAYGGQEFEDKRIPMEEWPEFKPKTLFGQMPVLEIDGKQYAQSTAICRYLGRKYGLNGADLEEDFEIDQNVEFFNDIRSNAAAYHYEKDEAVKARKLAEFRELKYTFLIEKLNEILEKNNGHIALGKLTWGDFVFAGLYDYLKLMLQEPNLDEKYPIFKKTVEAVTSLPKVKAYIDAAPKCDF</sequence>
<comment type="similarity">
    <text evidence="4">Belongs to the GST superfamily. Sigma family.</text>
</comment>
<dbReference type="Pfam" id="PF14497">
    <property type="entry name" value="GST_C_3"/>
    <property type="match status" value="1"/>
</dbReference>